<evidence type="ECO:0000313" key="2">
    <source>
        <dbReference type="EMBL" id="SDZ39810.1"/>
    </source>
</evidence>
<evidence type="ECO:0000313" key="3">
    <source>
        <dbReference type="Proteomes" id="UP000198625"/>
    </source>
</evidence>
<dbReference type="STRING" id="415015.SAMN05660462_03026"/>
<keyword evidence="1" id="KW-0472">Membrane</keyword>
<proteinExistence type="predicted"/>
<dbReference type="Proteomes" id="UP000198625">
    <property type="component" value="Unassembled WGS sequence"/>
</dbReference>
<protein>
    <submittedName>
        <fullName evidence="2">Uncharacterized protein</fullName>
    </submittedName>
</protein>
<gene>
    <name evidence="2" type="ORF">SAMN05660462_03026</name>
</gene>
<organism evidence="2 3">
    <name type="scientific">Proteiniborus ethanoligenes</name>
    <dbReference type="NCBI Taxonomy" id="415015"/>
    <lineage>
        <taxon>Bacteria</taxon>
        <taxon>Bacillati</taxon>
        <taxon>Bacillota</taxon>
        <taxon>Clostridia</taxon>
        <taxon>Eubacteriales</taxon>
        <taxon>Proteiniborus</taxon>
    </lineage>
</organism>
<sequence length="96" mass="10882">MKAKDMNSRELQIKRLRTIKIIEMCITFVVVILAVVLYVKGYDPTVVLVYLAGKNIYSIKKRGKTSKNYTFLTIINVAGLFLGLLGGYNLIQQLIK</sequence>
<dbReference type="AlphaFoldDB" id="A0A1H3SQ12"/>
<keyword evidence="3" id="KW-1185">Reference proteome</keyword>
<accession>A0A1H3SQ12</accession>
<reference evidence="2 3" key="1">
    <citation type="submission" date="2016-10" db="EMBL/GenBank/DDBJ databases">
        <authorList>
            <person name="de Groot N.N."/>
        </authorList>
    </citation>
    <scope>NUCLEOTIDE SEQUENCE [LARGE SCALE GENOMIC DNA]</scope>
    <source>
        <strain evidence="2 3">DSM 21650</strain>
    </source>
</reference>
<dbReference type="RefSeq" id="WP_091733139.1">
    <property type="nucleotide sequence ID" value="NZ_FNQE01000055.1"/>
</dbReference>
<feature type="transmembrane region" description="Helical" evidence="1">
    <location>
        <begin position="21"/>
        <end position="39"/>
    </location>
</feature>
<keyword evidence="1" id="KW-0812">Transmembrane</keyword>
<evidence type="ECO:0000256" key="1">
    <source>
        <dbReference type="SAM" id="Phobius"/>
    </source>
</evidence>
<name>A0A1H3SQ12_9FIRM</name>
<keyword evidence="1" id="KW-1133">Transmembrane helix</keyword>
<feature type="transmembrane region" description="Helical" evidence="1">
    <location>
        <begin position="69"/>
        <end position="91"/>
    </location>
</feature>
<dbReference type="EMBL" id="FNQE01000055">
    <property type="protein sequence ID" value="SDZ39810.1"/>
    <property type="molecule type" value="Genomic_DNA"/>
</dbReference>
<dbReference type="OrthoDB" id="9900748at2"/>